<accession>A0ABV2XW06</accession>
<reference evidence="2 3" key="1">
    <citation type="submission" date="2024-06" db="EMBL/GenBank/DDBJ databases">
        <title>The Natural Products Discovery Center: Release of the First 8490 Sequenced Strains for Exploring Actinobacteria Biosynthetic Diversity.</title>
        <authorList>
            <person name="Kalkreuter E."/>
            <person name="Kautsar S.A."/>
            <person name="Yang D."/>
            <person name="Bader C.D."/>
            <person name="Teijaro C.N."/>
            <person name="Fluegel L."/>
            <person name="Davis C.M."/>
            <person name="Simpson J.R."/>
            <person name="Lauterbach L."/>
            <person name="Steele A.D."/>
            <person name="Gui C."/>
            <person name="Meng S."/>
            <person name="Li G."/>
            <person name="Viehrig K."/>
            <person name="Ye F."/>
            <person name="Su P."/>
            <person name="Kiefer A.F."/>
            <person name="Nichols A."/>
            <person name="Cepeda A.J."/>
            <person name="Yan W."/>
            <person name="Fan B."/>
            <person name="Jiang Y."/>
            <person name="Adhikari A."/>
            <person name="Zheng C.-J."/>
            <person name="Schuster L."/>
            <person name="Cowan T.M."/>
            <person name="Smanski M.J."/>
            <person name="Chevrette M.G."/>
            <person name="De Carvalho L.P.S."/>
            <person name="Shen B."/>
        </authorList>
    </citation>
    <scope>NUCLEOTIDE SEQUENCE [LARGE SCALE GENOMIC DNA]</scope>
    <source>
        <strain evidence="2 3">NPDC019583</strain>
    </source>
</reference>
<evidence type="ECO:0000313" key="2">
    <source>
        <dbReference type="EMBL" id="MEU2268149.1"/>
    </source>
</evidence>
<dbReference type="EMBL" id="JBEYBN010000021">
    <property type="protein sequence ID" value="MEU2268149.1"/>
    <property type="molecule type" value="Genomic_DNA"/>
</dbReference>
<gene>
    <name evidence="2" type="ORF">ABZ568_17425</name>
</gene>
<dbReference type="RefSeq" id="WP_359789653.1">
    <property type="nucleotide sequence ID" value="NZ_JBEYBN010000021.1"/>
</dbReference>
<keyword evidence="1" id="KW-0472">Membrane</keyword>
<keyword evidence="1" id="KW-0812">Transmembrane</keyword>
<protein>
    <submittedName>
        <fullName evidence="2">Uncharacterized protein</fullName>
    </submittedName>
</protein>
<proteinExistence type="predicted"/>
<keyword evidence="3" id="KW-1185">Reference proteome</keyword>
<dbReference type="Proteomes" id="UP001550603">
    <property type="component" value="Unassembled WGS sequence"/>
</dbReference>
<evidence type="ECO:0000313" key="3">
    <source>
        <dbReference type="Proteomes" id="UP001550603"/>
    </source>
</evidence>
<organism evidence="2 3">
    <name type="scientific">Streptomyces olindensis</name>
    <dbReference type="NCBI Taxonomy" id="358823"/>
    <lineage>
        <taxon>Bacteria</taxon>
        <taxon>Bacillati</taxon>
        <taxon>Actinomycetota</taxon>
        <taxon>Actinomycetes</taxon>
        <taxon>Kitasatosporales</taxon>
        <taxon>Streptomycetaceae</taxon>
        <taxon>Streptomyces</taxon>
    </lineage>
</organism>
<evidence type="ECO:0000256" key="1">
    <source>
        <dbReference type="SAM" id="Phobius"/>
    </source>
</evidence>
<name>A0ABV2XW06_9ACTN</name>
<keyword evidence="1" id="KW-1133">Transmembrane helix</keyword>
<comment type="caution">
    <text evidence="2">The sequence shown here is derived from an EMBL/GenBank/DDBJ whole genome shotgun (WGS) entry which is preliminary data.</text>
</comment>
<sequence>MSTLALLVVLLLVLVGLLTFGGLACLVYQHPTWGAPIGIALAGVTLMVTLVTTIVLR</sequence>
<feature type="transmembrane region" description="Helical" evidence="1">
    <location>
        <begin position="34"/>
        <end position="56"/>
    </location>
</feature>